<dbReference type="Pfam" id="PF01190">
    <property type="entry name" value="Pollen_Ole_e_1"/>
    <property type="match status" value="1"/>
</dbReference>
<comment type="caution">
    <text evidence="2">The sequence shown here is derived from an EMBL/GenBank/DDBJ whole genome shotgun (WGS) entry which is preliminary data.</text>
</comment>
<gene>
    <name evidence="2" type="ORF">KI387_024940</name>
</gene>
<name>A0AA38G7I5_TAXCH</name>
<keyword evidence="1" id="KW-0732">Signal</keyword>
<dbReference type="PANTHER" id="PTHR46995:SF6">
    <property type="entry name" value="POLLEN OLE E 1 ALLERGEN AND EXTENSIN FAMILY PROTEIN"/>
    <property type="match status" value="1"/>
</dbReference>
<accession>A0AA38G7I5</accession>
<dbReference type="EMBL" id="JAHRHJ020000005">
    <property type="protein sequence ID" value="KAH9316313.1"/>
    <property type="molecule type" value="Genomic_DNA"/>
</dbReference>
<organism evidence="2 3">
    <name type="scientific">Taxus chinensis</name>
    <name type="common">Chinese yew</name>
    <name type="synonym">Taxus wallichiana var. chinensis</name>
    <dbReference type="NCBI Taxonomy" id="29808"/>
    <lineage>
        <taxon>Eukaryota</taxon>
        <taxon>Viridiplantae</taxon>
        <taxon>Streptophyta</taxon>
        <taxon>Embryophyta</taxon>
        <taxon>Tracheophyta</taxon>
        <taxon>Spermatophyta</taxon>
        <taxon>Pinopsida</taxon>
        <taxon>Pinidae</taxon>
        <taxon>Conifers II</taxon>
        <taxon>Cupressales</taxon>
        <taxon>Taxaceae</taxon>
        <taxon>Taxus</taxon>
    </lineage>
</organism>
<sequence length="111" mass="12681">MEKLNLWCYSVVGILFLFTQHAVAETRSGSYQQDIIVKGTVFCDKRMENTFSDSDYFLRGVLVSVECNINSNRKWKSSDVIVSVEGETDENGEFKVELPIIQNINQMRSCS</sequence>
<dbReference type="PANTHER" id="PTHR46995">
    <property type="entry name" value="OS09G0508200 PROTEIN"/>
    <property type="match status" value="1"/>
</dbReference>
<feature type="chain" id="PRO_5041248833" evidence="1">
    <location>
        <begin position="25"/>
        <end position="111"/>
    </location>
</feature>
<evidence type="ECO:0000313" key="2">
    <source>
        <dbReference type="EMBL" id="KAH9316313.1"/>
    </source>
</evidence>
<dbReference type="AlphaFoldDB" id="A0AA38G7I5"/>
<keyword evidence="3" id="KW-1185">Reference proteome</keyword>
<feature type="signal peptide" evidence="1">
    <location>
        <begin position="1"/>
        <end position="24"/>
    </location>
</feature>
<reference evidence="2 3" key="1">
    <citation type="journal article" date="2021" name="Nat. Plants">
        <title>The Taxus genome provides insights into paclitaxel biosynthesis.</title>
        <authorList>
            <person name="Xiong X."/>
            <person name="Gou J."/>
            <person name="Liao Q."/>
            <person name="Li Y."/>
            <person name="Zhou Q."/>
            <person name="Bi G."/>
            <person name="Li C."/>
            <person name="Du R."/>
            <person name="Wang X."/>
            <person name="Sun T."/>
            <person name="Guo L."/>
            <person name="Liang H."/>
            <person name="Lu P."/>
            <person name="Wu Y."/>
            <person name="Zhang Z."/>
            <person name="Ro D.K."/>
            <person name="Shang Y."/>
            <person name="Huang S."/>
            <person name="Yan J."/>
        </authorList>
    </citation>
    <scope>NUCLEOTIDE SEQUENCE [LARGE SCALE GENOMIC DNA]</scope>
    <source>
        <strain evidence="2">Ta-2019</strain>
    </source>
</reference>
<proteinExistence type="predicted"/>
<evidence type="ECO:0000256" key="1">
    <source>
        <dbReference type="SAM" id="SignalP"/>
    </source>
</evidence>
<protein>
    <submittedName>
        <fullName evidence="2">Uncharacterized protein</fullName>
    </submittedName>
</protein>
<feature type="non-terminal residue" evidence="2">
    <location>
        <position position="1"/>
    </location>
</feature>
<dbReference type="Proteomes" id="UP000824469">
    <property type="component" value="Unassembled WGS sequence"/>
</dbReference>
<evidence type="ECO:0000313" key="3">
    <source>
        <dbReference type="Proteomes" id="UP000824469"/>
    </source>
</evidence>